<accession>A0A4R7RZH6</accession>
<keyword evidence="2" id="KW-1185">Reference proteome</keyword>
<organism evidence="1 2">
    <name type="scientific">Prosthecobacter fusiformis</name>
    <dbReference type="NCBI Taxonomy" id="48464"/>
    <lineage>
        <taxon>Bacteria</taxon>
        <taxon>Pseudomonadati</taxon>
        <taxon>Verrucomicrobiota</taxon>
        <taxon>Verrucomicrobiia</taxon>
        <taxon>Verrucomicrobiales</taxon>
        <taxon>Verrucomicrobiaceae</taxon>
        <taxon>Prosthecobacter</taxon>
    </lineage>
</organism>
<sequence>MSAAPSNSETVIDAPPVWDEETIRTLNRHMRIRFRYLSSAVRQMTLLQCMDEVSPSRGVNALIEQVEKKLSL</sequence>
<name>A0A4R7RZH6_9BACT</name>
<dbReference type="AlphaFoldDB" id="A0A4R7RZH6"/>
<comment type="caution">
    <text evidence="1">The sequence shown here is derived from an EMBL/GenBank/DDBJ whole genome shotgun (WGS) entry which is preliminary data.</text>
</comment>
<evidence type="ECO:0000313" key="1">
    <source>
        <dbReference type="EMBL" id="TDU71370.1"/>
    </source>
</evidence>
<proteinExistence type="predicted"/>
<dbReference type="Proteomes" id="UP000295662">
    <property type="component" value="Unassembled WGS sequence"/>
</dbReference>
<evidence type="ECO:0000313" key="2">
    <source>
        <dbReference type="Proteomes" id="UP000295662"/>
    </source>
</evidence>
<gene>
    <name evidence="1" type="ORF">EI77_02494</name>
</gene>
<reference evidence="1 2" key="1">
    <citation type="submission" date="2019-03" db="EMBL/GenBank/DDBJ databases">
        <title>Genomic Encyclopedia of Archaeal and Bacterial Type Strains, Phase II (KMG-II): from individual species to whole genera.</title>
        <authorList>
            <person name="Goeker M."/>
        </authorList>
    </citation>
    <scope>NUCLEOTIDE SEQUENCE [LARGE SCALE GENOMIC DNA]</scope>
    <source>
        <strain evidence="1 2">ATCC 25309</strain>
    </source>
</reference>
<protein>
    <submittedName>
        <fullName evidence="1">Uncharacterized protein</fullName>
    </submittedName>
</protein>
<dbReference type="EMBL" id="SOCA01000003">
    <property type="protein sequence ID" value="TDU71370.1"/>
    <property type="molecule type" value="Genomic_DNA"/>
</dbReference>
<dbReference type="RefSeq" id="WP_133795529.1">
    <property type="nucleotide sequence ID" value="NZ_SOCA01000003.1"/>
</dbReference>